<evidence type="ECO:0000313" key="7">
    <source>
        <dbReference type="Proteomes" id="UP001165083"/>
    </source>
</evidence>
<comment type="subcellular location">
    <subcellularLocation>
        <location evidence="1 5">Secreted</location>
    </subcellularLocation>
</comment>
<comment type="caution">
    <text evidence="6">The sequence shown here is derived from an EMBL/GenBank/DDBJ whole genome shotgun (WGS) entry which is preliminary data.</text>
</comment>
<proteinExistence type="inferred from homology"/>
<dbReference type="EMBL" id="BSXW01000666">
    <property type="protein sequence ID" value="GMF27564.1"/>
    <property type="molecule type" value="Genomic_DNA"/>
</dbReference>
<keyword evidence="7" id="KW-1185">Reference proteome</keyword>
<comment type="domain">
    <text evidence="5">The RxLR-dEER motif acts to carry the protein into the host cell cytoplasm through binding to cell surface phosphatidylinositol-3-phosphate.</text>
</comment>
<reference evidence="6" key="1">
    <citation type="submission" date="2023-04" db="EMBL/GenBank/DDBJ databases">
        <title>Phytophthora lilii NBRC 32176.</title>
        <authorList>
            <person name="Ichikawa N."/>
            <person name="Sato H."/>
            <person name="Tonouchi N."/>
        </authorList>
    </citation>
    <scope>NUCLEOTIDE SEQUENCE</scope>
    <source>
        <strain evidence="6">NBRC 32176</strain>
    </source>
</reference>
<dbReference type="GO" id="GO:0005576">
    <property type="term" value="C:extracellular region"/>
    <property type="evidence" value="ECO:0007669"/>
    <property type="project" value="UniProtKB-SubCell"/>
</dbReference>
<sequence>MRLSYIALVAVLALASGSSSVAARTTSQTDISQVVSSDVAATVIAETEKRHLRVEKTADESEDEEKGLLEYQWDGVVTKNTYRLWYLAGMTPKQVKRMLKQREADGDDVHWKLYTGYTKYYRKKQNELIRLYDPNGLTS</sequence>
<dbReference type="Proteomes" id="UP001165083">
    <property type="component" value="Unassembled WGS sequence"/>
</dbReference>
<name>A0A9W6U7L5_9STRA</name>
<evidence type="ECO:0000256" key="3">
    <source>
        <dbReference type="ARBA" id="ARBA00022525"/>
    </source>
</evidence>
<keyword evidence="3 5" id="KW-0964">Secreted</keyword>
<protein>
    <recommendedName>
        <fullName evidence="5">RxLR effector protein</fullName>
    </recommendedName>
</protein>
<keyword evidence="4 5" id="KW-0732">Signal</keyword>
<dbReference type="InterPro" id="IPR031825">
    <property type="entry name" value="RXLR"/>
</dbReference>
<evidence type="ECO:0000256" key="4">
    <source>
        <dbReference type="ARBA" id="ARBA00022729"/>
    </source>
</evidence>
<evidence type="ECO:0000256" key="2">
    <source>
        <dbReference type="ARBA" id="ARBA00010400"/>
    </source>
</evidence>
<evidence type="ECO:0000256" key="1">
    <source>
        <dbReference type="ARBA" id="ARBA00004613"/>
    </source>
</evidence>
<feature type="chain" id="PRO_5041015550" description="RxLR effector protein" evidence="5">
    <location>
        <begin position="24"/>
        <end position="139"/>
    </location>
</feature>
<feature type="signal peptide" evidence="5">
    <location>
        <begin position="1"/>
        <end position="23"/>
    </location>
</feature>
<accession>A0A9W6U7L5</accession>
<evidence type="ECO:0000256" key="5">
    <source>
        <dbReference type="RuleBase" id="RU367124"/>
    </source>
</evidence>
<gene>
    <name evidence="6" type="ORF">Plil01_001153300</name>
</gene>
<comment type="similarity">
    <text evidence="2 5">Belongs to the RxLR effector family.</text>
</comment>
<dbReference type="Pfam" id="PF16810">
    <property type="entry name" value="RXLR"/>
    <property type="match status" value="1"/>
</dbReference>
<comment type="function">
    <text evidence="5">Effector that suppresses plant defense responses during pathogen infection.</text>
</comment>
<dbReference type="AlphaFoldDB" id="A0A9W6U7L5"/>
<dbReference type="OrthoDB" id="119822at2759"/>
<organism evidence="6 7">
    <name type="scientific">Phytophthora lilii</name>
    <dbReference type="NCBI Taxonomy" id="2077276"/>
    <lineage>
        <taxon>Eukaryota</taxon>
        <taxon>Sar</taxon>
        <taxon>Stramenopiles</taxon>
        <taxon>Oomycota</taxon>
        <taxon>Peronosporomycetes</taxon>
        <taxon>Peronosporales</taxon>
        <taxon>Peronosporaceae</taxon>
        <taxon>Phytophthora</taxon>
    </lineage>
</organism>
<evidence type="ECO:0000313" key="6">
    <source>
        <dbReference type="EMBL" id="GMF27564.1"/>
    </source>
</evidence>